<keyword evidence="2" id="KW-1185">Reference proteome</keyword>
<sequence length="40" mass="4979">MVIVLFLEQRFQNHYAIILRSKKRILNLSKKQDEFKRNLF</sequence>
<proteinExistence type="predicted"/>
<dbReference type="AlphaFoldDB" id="A0A1M5Q8G2"/>
<evidence type="ECO:0000313" key="2">
    <source>
        <dbReference type="Proteomes" id="UP000184071"/>
    </source>
</evidence>
<gene>
    <name evidence="1" type="ORF">SAMN05443663_105252</name>
</gene>
<accession>A0A1M5Q8G2</accession>
<name>A0A1M5Q8G2_9FLAO</name>
<organism evidence="1 2">
    <name type="scientific">Flavobacterium defluvii</name>
    <dbReference type="NCBI Taxonomy" id="370979"/>
    <lineage>
        <taxon>Bacteria</taxon>
        <taxon>Pseudomonadati</taxon>
        <taxon>Bacteroidota</taxon>
        <taxon>Flavobacteriia</taxon>
        <taxon>Flavobacteriales</taxon>
        <taxon>Flavobacteriaceae</taxon>
        <taxon>Flavobacterium</taxon>
    </lineage>
</organism>
<reference evidence="2" key="1">
    <citation type="submission" date="2016-11" db="EMBL/GenBank/DDBJ databases">
        <authorList>
            <person name="Varghese N."/>
            <person name="Submissions S."/>
        </authorList>
    </citation>
    <scope>NUCLEOTIDE SEQUENCE [LARGE SCALE GENOMIC DNA]</scope>
    <source>
        <strain evidence="2">DSM 17963</strain>
    </source>
</reference>
<protein>
    <submittedName>
        <fullName evidence="1">Uncharacterized protein</fullName>
    </submittedName>
</protein>
<evidence type="ECO:0000313" key="1">
    <source>
        <dbReference type="EMBL" id="SHH10069.1"/>
    </source>
</evidence>
<dbReference type="Proteomes" id="UP000184071">
    <property type="component" value="Unassembled WGS sequence"/>
</dbReference>
<dbReference type="EMBL" id="FQWC01000005">
    <property type="protein sequence ID" value="SHH10069.1"/>
    <property type="molecule type" value="Genomic_DNA"/>
</dbReference>